<organism evidence="2 3">
    <name type="scientific">Rhodovulum sulfidophilum</name>
    <name type="common">Rhodobacter sulfidophilus</name>
    <dbReference type="NCBI Taxonomy" id="35806"/>
    <lineage>
        <taxon>Bacteria</taxon>
        <taxon>Pseudomonadati</taxon>
        <taxon>Pseudomonadota</taxon>
        <taxon>Alphaproteobacteria</taxon>
        <taxon>Rhodobacterales</taxon>
        <taxon>Paracoccaceae</taxon>
        <taxon>Rhodovulum</taxon>
    </lineage>
</organism>
<feature type="chain" id="PRO_5002301160" evidence="1">
    <location>
        <begin position="18"/>
        <end position="301"/>
    </location>
</feature>
<feature type="signal peptide" evidence="1">
    <location>
        <begin position="1"/>
        <end position="17"/>
    </location>
</feature>
<protein>
    <submittedName>
        <fullName evidence="2">Sulfonate/nitrate transport system substrate-binding protein</fullName>
    </submittedName>
</protein>
<dbReference type="PANTHER" id="PTHR30024:SF46">
    <property type="entry name" value="ABC TRANSPORTER, SUBSTRATE-BINDING LIPOPROTEIN"/>
    <property type="match status" value="1"/>
</dbReference>
<dbReference type="PANTHER" id="PTHR30024">
    <property type="entry name" value="ALIPHATIC SULFONATES-BINDING PROTEIN-RELATED"/>
    <property type="match status" value="1"/>
</dbReference>
<name>A0A0D6B3J3_RHOSU</name>
<accession>A0A0D6B3J3</accession>
<evidence type="ECO:0000313" key="2">
    <source>
        <dbReference type="EMBL" id="BAQ69698.1"/>
    </source>
</evidence>
<sequence>MRLLPLFLAVLPLPALAEEILLSGPPIWESAPLIALAEDQPLEGITFSFRPWASPEQLRKRVIADRPLMAVAPSPTAAIFDANGMALRVVSATITEGSLSIVGRGTEITELADLQGASLALPFKGYLPDLMMHRIAEPGAETWQPHYTGSLVAGMQLLLAERGVDAALLAEPMATLALAQDRDLTRQADLCALWRGATALADCPPAGVIIVNPAFAERPEIRAAYHAAFAKLAADPASAAGLLAAHFPEMAQAGAGFARISAIDLSMPEQADVLADFYAAILEIEPAAIGGRLPEGDFYGK</sequence>
<dbReference type="AlphaFoldDB" id="A0A0D6B3J3"/>
<keyword evidence="1" id="KW-0732">Signal</keyword>
<evidence type="ECO:0000256" key="1">
    <source>
        <dbReference type="SAM" id="SignalP"/>
    </source>
</evidence>
<dbReference type="KEGG" id="rsu:NHU_02548"/>
<dbReference type="Proteomes" id="UP000064912">
    <property type="component" value="Chromosome"/>
</dbReference>
<dbReference type="Gene3D" id="3.40.190.10">
    <property type="entry name" value="Periplasmic binding protein-like II"/>
    <property type="match status" value="2"/>
</dbReference>
<gene>
    <name evidence="2" type="ORF">NHU_02548</name>
</gene>
<dbReference type="SUPFAM" id="SSF53850">
    <property type="entry name" value="Periplasmic binding protein-like II"/>
    <property type="match status" value="1"/>
</dbReference>
<reference evidence="2 3" key="1">
    <citation type="submission" date="2015-02" db="EMBL/GenBank/DDBJ databases">
        <title>Genome sequene of Rhodovulum sulfidophilum DSM 2351.</title>
        <authorList>
            <person name="Nagao N."/>
        </authorList>
    </citation>
    <scope>NUCLEOTIDE SEQUENCE [LARGE SCALE GENOMIC DNA]</scope>
    <source>
        <strain evidence="2 3">DSM 2351</strain>
    </source>
</reference>
<evidence type="ECO:0000313" key="3">
    <source>
        <dbReference type="Proteomes" id="UP000064912"/>
    </source>
</evidence>
<dbReference type="EMBL" id="AP014800">
    <property type="protein sequence ID" value="BAQ69698.1"/>
    <property type="molecule type" value="Genomic_DNA"/>
</dbReference>
<proteinExistence type="predicted"/>
<dbReference type="PATRIC" id="fig|35806.4.peg.2627"/>